<dbReference type="Proteomes" id="UP000284706">
    <property type="component" value="Unassembled WGS sequence"/>
</dbReference>
<gene>
    <name evidence="1" type="ORF">CVT26_010450</name>
</gene>
<dbReference type="STRING" id="231916.A0A409Y0Q0"/>
<name>A0A409Y0Q0_9AGAR</name>
<reference evidence="1 2" key="1">
    <citation type="journal article" date="2018" name="Evol. Lett.">
        <title>Horizontal gene cluster transfer increased hallucinogenic mushroom diversity.</title>
        <authorList>
            <person name="Reynolds H.T."/>
            <person name="Vijayakumar V."/>
            <person name="Gluck-Thaler E."/>
            <person name="Korotkin H.B."/>
            <person name="Matheny P.B."/>
            <person name="Slot J.C."/>
        </authorList>
    </citation>
    <scope>NUCLEOTIDE SEQUENCE [LARGE SCALE GENOMIC DNA]</scope>
    <source>
        <strain evidence="1 2">SRW20</strain>
    </source>
</reference>
<evidence type="ECO:0000313" key="2">
    <source>
        <dbReference type="Proteomes" id="UP000284706"/>
    </source>
</evidence>
<dbReference type="AlphaFoldDB" id="A0A409Y0Q0"/>
<dbReference type="SUPFAM" id="SSF52047">
    <property type="entry name" value="RNI-like"/>
    <property type="match status" value="1"/>
</dbReference>
<dbReference type="InParanoid" id="A0A409Y0Q0"/>
<organism evidence="1 2">
    <name type="scientific">Gymnopilus dilepis</name>
    <dbReference type="NCBI Taxonomy" id="231916"/>
    <lineage>
        <taxon>Eukaryota</taxon>
        <taxon>Fungi</taxon>
        <taxon>Dikarya</taxon>
        <taxon>Basidiomycota</taxon>
        <taxon>Agaricomycotina</taxon>
        <taxon>Agaricomycetes</taxon>
        <taxon>Agaricomycetidae</taxon>
        <taxon>Agaricales</taxon>
        <taxon>Agaricineae</taxon>
        <taxon>Hymenogastraceae</taxon>
        <taxon>Gymnopilus</taxon>
    </lineage>
</organism>
<dbReference type="OrthoDB" id="3365698at2759"/>
<comment type="caution">
    <text evidence="1">The sequence shown here is derived from an EMBL/GenBank/DDBJ whole genome shotgun (WGS) entry which is preliminary data.</text>
</comment>
<proteinExistence type="predicted"/>
<accession>A0A409Y0Q0</accession>
<protein>
    <recommendedName>
        <fullName evidence="3">F-box domain-containing protein</fullName>
    </recommendedName>
</protein>
<evidence type="ECO:0008006" key="3">
    <source>
        <dbReference type="Google" id="ProtNLM"/>
    </source>
</evidence>
<keyword evidence="2" id="KW-1185">Reference proteome</keyword>
<evidence type="ECO:0000313" key="1">
    <source>
        <dbReference type="EMBL" id="PPQ96523.1"/>
    </source>
</evidence>
<sequence length="552" mass="62963">MATLPMSKSWADLDEPGRYKLYRPCEKGTENCEACLELKQVEDQMMSGTTDAMEGLIEHHRKVRTRLNQAHDPLVHKVPVEITSYIFQLSMPPIPADNNLRNMKSVELQAPTILSAVCTAWRQLTLSTPQLWTFSKVRLSPSDRDGQSNRKFEDHCSFFHERLRRSGQLPLKICVLAWDSASYNPLAIGVVQAIALCCSRWQILDLDFRFCWNLSHLLLGKTYQAPNLQALRLNILHSRTEPPVSIVARPKDVYLVGSLDQINLNWSEVTSVHLFKSYSSDCTKVLQLAPLLECCRFSQWPRSRDNSSVLNTPITHTRIREVILEKLQGSRDTAPFLEEANFPALRSITFPGFPGLTRTVVGLIKRSCCSLQELVFTDGMYQQLAYVLQEVPSLQRLICRTTLSSDRVNELIQLLSSRKDSGSNAAFFSQLGHIELTVMQADEIQWPLLAEMIRPLSEGAVRPPLHTVQIDIEYDIWADHPPQQDIDSYTLRRLQDALNDGFNLRLNVVRGGTSEKYDVFQAILDASWKDITRQWYHRPVLGLRPLGSDEEY</sequence>
<dbReference type="EMBL" id="NHYE01001361">
    <property type="protein sequence ID" value="PPQ96523.1"/>
    <property type="molecule type" value="Genomic_DNA"/>
</dbReference>